<name>A0A8J8NBT0_HALGN</name>
<feature type="domain" description="EF-hand" evidence="11">
    <location>
        <begin position="124"/>
        <end position="157"/>
    </location>
</feature>
<keyword evidence="8" id="KW-0007">Acetylation</keyword>
<dbReference type="Proteomes" id="UP000785679">
    <property type="component" value="Unassembled WGS sequence"/>
</dbReference>
<dbReference type="AlphaFoldDB" id="A0A8J8NBT0"/>
<dbReference type="GO" id="GO:0005509">
    <property type="term" value="F:calcium ion binding"/>
    <property type="evidence" value="ECO:0007669"/>
    <property type="project" value="InterPro"/>
</dbReference>
<dbReference type="PANTHER" id="PTHR23048:SF0">
    <property type="entry name" value="CALMODULIN LIKE 3"/>
    <property type="match status" value="1"/>
</dbReference>
<evidence type="ECO:0000259" key="11">
    <source>
        <dbReference type="PROSITE" id="PS50222"/>
    </source>
</evidence>
<evidence type="ECO:0000313" key="12">
    <source>
        <dbReference type="EMBL" id="TNV71997.1"/>
    </source>
</evidence>
<dbReference type="Gene3D" id="1.10.238.10">
    <property type="entry name" value="EF-hand"/>
    <property type="match status" value="2"/>
</dbReference>
<evidence type="ECO:0000256" key="1">
    <source>
        <dbReference type="ARBA" id="ARBA00004245"/>
    </source>
</evidence>
<dbReference type="Pfam" id="PF13499">
    <property type="entry name" value="EF-hand_7"/>
    <property type="match status" value="2"/>
</dbReference>
<dbReference type="PROSITE" id="PS50222">
    <property type="entry name" value="EF_HAND_2"/>
    <property type="match status" value="3"/>
</dbReference>
<feature type="domain" description="EF-hand" evidence="11">
    <location>
        <begin position="88"/>
        <end position="123"/>
    </location>
</feature>
<evidence type="ECO:0000256" key="4">
    <source>
        <dbReference type="ARBA" id="ARBA00022490"/>
    </source>
</evidence>
<keyword evidence="4" id="KW-0963">Cytoplasm</keyword>
<keyword evidence="9" id="KW-0206">Cytoskeleton</keyword>
<keyword evidence="6" id="KW-0677">Repeat</keyword>
<sequence>MVAKAAKAVSSLTEEQKEEFKEAFALFDKDGDGTISAKELVVVMRSIGLSPSVDEIQKMMDDIVPGNDGEIEFEGFMQLMALKLKETETEDELKEAFKSFDKAGKGFYTLDDLKAMVLQYGERMADDEIEKMFLEQDVNLNGQITFEEFVGIVRAKF</sequence>
<dbReference type="InterPro" id="IPR018247">
    <property type="entry name" value="EF_Hand_1_Ca_BS"/>
</dbReference>
<dbReference type="GO" id="GO:0016460">
    <property type="term" value="C:myosin II complex"/>
    <property type="evidence" value="ECO:0007669"/>
    <property type="project" value="TreeGrafter"/>
</dbReference>
<dbReference type="OrthoDB" id="435273at2759"/>
<feature type="domain" description="EF-hand" evidence="11">
    <location>
        <begin position="15"/>
        <end position="50"/>
    </location>
</feature>
<evidence type="ECO:0000256" key="9">
    <source>
        <dbReference type="ARBA" id="ARBA00023212"/>
    </source>
</evidence>
<comment type="subcellular location">
    <subcellularLocation>
        <location evidence="1">Cytoplasm</location>
        <location evidence="1">Cytoskeleton</location>
    </subcellularLocation>
</comment>
<dbReference type="InterPro" id="IPR002048">
    <property type="entry name" value="EF_hand_dom"/>
</dbReference>
<dbReference type="InterPro" id="IPR050230">
    <property type="entry name" value="CALM/Myosin/TropC-like"/>
</dbReference>
<comment type="similarity">
    <text evidence="2">Belongs to the centrin family.</text>
</comment>
<dbReference type="InterPro" id="IPR011992">
    <property type="entry name" value="EF-hand-dom_pair"/>
</dbReference>
<accession>A0A8J8NBT0</accession>
<evidence type="ECO:0000256" key="3">
    <source>
        <dbReference type="ARBA" id="ARBA00020786"/>
    </source>
</evidence>
<gene>
    <name evidence="12" type="ORF">FGO68_gene16196</name>
</gene>
<evidence type="ECO:0000313" key="13">
    <source>
        <dbReference type="Proteomes" id="UP000785679"/>
    </source>
</evidence>
<protein>
    <recommendedName>
        <fullName evidence="3">Calmodulin</fullName>
    </recommendedName>
</protein>
<keyword evidence="13" id="KW-1185">Reference proteome</keyword>
<evidence type="ECO:0000256" key="7">
    <source>
        <dbReference type="ARBA" id="ARBA00022837"/>
    </source>
</evidence>
<comment type="function">
    <text evidence="10">Plays a fundamental role in microtubule organizing center structure and function. Component of the infraciliary lattice (ICL) and the ciliary basal bodies.</text>
</comment>
<evidence type="ECO:0000256" key="10">
    <source>
        <dbReference type="ARBA" id="ARBA00025692"/>
    </source>
</evidence>
<dbReference type="SUPFAM" id="SSF47473">
    <property type="entry name" value="EF-hand"/>
    <property type="match status" value="1"/>
</dbReference>
<keyword evidence="7" id="KW-0106">Calcium</keyword>
<evidence type="ECO:0000256" key="8">
    <source>
        <dbReference type="ARBA" id="ARBA00022990"/>
    </source>
</evidence>
<evidence type="ECO:0000256" key="5">
    <source>
        <dbReference type="ARBA" id="ARBA00022723"/>
    </source>
</evidence>
<keyword evidence="5" id="KW-0479">Metal-binding</keyword>
<dbReference type="PANTHER" id="PTHR23048">
    <property type="entry name" value="MYOSIN LIGHT CHAIN 1, 3"/>
    <property type="match status" value="1"/>
</dbReference>
<dbReference type="FunFam" id="1.10.238.10:FF:000178">
    <property type="entry name" value="Calmodulin-2 A"/>
    <property type="match status" value="1"/>
</dbReference>
<dbReference type="EMBL" id="RRYP01025025">
    <property type="protein sequence ID" value="TNV71997.1"/>
    <property type="molecule type" value="Genomic_DNA"/>
</dbReference>
<evidence type="ECO:0000256" key="2">
    <source>
        <dbReference type="ARBA" id="ARBA00005253"/>
    </source>
</evidence>
<dbReference type="SMART" id="SM00054">
    <property type="entry name" value="EFh"/>
    <property type="match status" value="4"/>
</dbReference>
<evidence type="ECO:0000256" key="6">
    <source>
        <dbReference type="ARBA" id="ARBA00022737"/>
    </source>
</evidence>
<reference evidence="12" key="1">
    <citation type="submission" date="2019-06" db="EMBL/GenBank/DDBJ databases">
        <authorList>
            <person name="Zheng W."/>
        </authorList>
    </citation>
    <scope>NUCLEOTIDE SEQUENCE</scope>
    <source>
        <strain evidence="12">QDHG01</strain>
    </source>
</reference>
<comment type="caution">
    <text evidence="12">The sequence shown here is derived from an EMBL/GenBank/DDBJ whole genome shotgun (WGS) entry which is preliminary data.</text>
</comment>
<dbReference type="PROSITE" id="PS00018">
    <property type="entry name" value="EF_HAND_1"/>
    <property type="match status" value="1"/>
</dbReference>
<dbReference type="CDD" id="cd00051">
    <property type="entry name" value="EFh"/>
    <property type="match status" value="2"/>
</dbReference>
<organism evidence="12 13">
    <name type="scientific">Halteria grandinella</name>
    <dbReference type="NCBI Taxonomy" id="5974"/>
    <lineage>
        <taxon>Eukaryota</taxon>
        <taxon>Sar</taxon>
        <taxon>Alveolata</taxon>
        <taxon>Ciliophora</taxon>
        <taxon>Intramacronucleata</taxon>
        <taxon>Spirotrichea</taxon>
        <taxon>Stichotrichia</taxon>
        <taxon>Sporadotrichida</taxon>
        <taxon>Halteriidae</taxon>
        <taxon>Halteria</taxon>
    </lineage>
</organism>
<proteinExistence type="inferred from homology"/>